<feature type="non-terminal residue" evidence="3">
    <location>
        <position position="1"/>
    </location>
</feature>
<evidence type="ECO:0000256" key="2">
    <source>
        <dbReference type="SAM" id="MobiDB-lite"/>
    </source>
</evidence>
<organism evidence="3 4">
    <name type="scientific">Pristionchus fissidentatus</name>
    <dbReference type="NCBI Taxonomy" id="1538716"/>
    <lineage>
        <taxon>Eukaryota</taxon>
        <taxon>Metazoa</taxon>
        <taxon>Ecdysozoa</taxon>
        <taxon>Nematoda</taxon>
        <taxon>Chromadorea</taxon>
        <taxon>Rhabditida</taxon>
        <taxon>Rhabditina</taxon>
        <taxon>Diplogasteromorpha</taxon>
        <taxon>Diplogasteroidea</taxon>
        <taxon>Neodiplogasteridae</taxon>
        <taxon>Pristionchus</taxon>
    </lineage>
</organism>
<name>A0AAV5UQY3_9BILA</name>
<comment type="caution">
    <text evidence="3">The sequence shown here is derived from an EMBL/GenBank/DDBJ whole genome shotgun (WGS) entry which is preliminary data.</text>
</comment>
<gene>
    <name evidence="3" type="ORF">PFISCL1PPCAC_26</name>
</gene>
<dbReference type="Proteomes" id="UP001432322">
    <property type="component" value="Unassembled WGS sequence"/>
</dbReference>
<sequence length="276" mass="30553">LSPSEMALSLVVDSLSKQSARVMDTIQQLGDAIPHGTPLGDSLLQLMDVVIELDSTITDTQHAVAYMNDNSTRSRLGRRSMEEAAELLQLRAEKTRWSEDRRQMQQKLHHVEQRLKCVRELNNMLMERAASNSSGFSSSASSSPQSDSDGRSELTCSTLSPVVEESAAVQSLDYTPERRSSNVDGRLVRAPLAARVTLTDAADFEADETIFLSESPDALNEGPLCSTFNDEAERSFYYATMPHTKNRRRSSSLGGIVRKMFAPHRKGKNTVLNSNE</sequence>
<feature type="coiled-coil region" evidence="1">
    <location>
        <begin position="87"/>
        <end position="121"/>
    </location>
</feature>
<evidence type="ECO:0000256" key="1">
    <source>
        <dbReference type="SAM" id="Coils"/>
    </source>
</evidence>
<proteinExistence type="predicted"/>
<reference evidence="3" key="1">
    <citation type="submission" date="2023-10" db="EMBL/GenBank/DDBJ databases">
        <title>Genome assembly of Pristionchus species.</title>
        <authorList>
            <person name="Yoshida K."/>
            <person name="Sommer R.J."/>
        </authorList>
    </citation>
    <scope>NUCLEOTIDE SEQUENCE</scope>
    <source>
        <strain evidence="3">RS5133</strain>
    </source>
</reference>
<evidence type="ECO:0000313" key="3">
    <source>
        <dbReference type="EMBL" id="GMT08729.1"/>
    </source>
</evidence>
<keyword evidence="1" id="KW-0175">Coiled coil</keyword>
<dbReference type="EMBL" id="BTSY01000001">
    <property type="protein sequence ID" value="GMT08729.1"/>
    <property type="molecule type" value="Genomic_DNA"/>
</dbReference>
<protein>
    <submittedName>
        <fullName evidence="3">Uncharacterized protein</fullName>
    </submittedName>
</protein>
<feature type="compositionally biased region" description="Low complexity" evidence="2">
    <location>
        <begin position="131"/>
        <end position="147"/>
    </location>
</feature>
<feature type="region of interest" description="Disordered" evidence="2">
    <location>
        <begin position="130"/>
        <end position="158"/>
    </location>
</feature>
<evidence type="ECO:0000313" key="4">
    <source>
        <dbReference type="Proteomes" id="UP001432322"/>
    </source>
</evidence>
<dbReference type="AlphaFoldDB" id="A0AAV5UQY3"/>
<keyword evidence="4" id="KW-1185">Reference proteome</keyword>
<accession>A0AAV5UQY3</accession>